<keyword evidence="8" id="KW-0460">Magnesium</keyword>
<evidence type="ECO:0000256" key="11">
    <source>
        <dbReference type="ARBA" id="ARBA00023264"/>
    </source>
</evidence>
<dbReference type="NCBIfam" id="NF009602">
    <property type="entry name" value="PRK13054.1"/>
    <property type="match status" value="1"/>
</dbReference>
<keyword evidence="11" id="KW-1208">Phospholipid metabolism</keyword>
<accession>A0ABU9Y4J6</accession>
<evidence type="ECO:0000313" key="13">
    <source>
        <dbReference type="EMBL" id="MEN2790724.1"/>
    </source>
</evidence>
<keyword evidence="10" id="KW-0594">Phospholipid biosynthesis</keyword>
<evidence type="ECO:0000256" key="6">
    <source>
        <dbReference type="ARBA" id="ARBA00022777"/>
    </source>
</evidence>
<dbReference type="SUPFAM" id="SSF111331">
    <property type="entry name" value="NAD kinase/diacylglycerol kinase-like"/>
    <property type="match status" value="1"/>
</dbReference>
<dbReference type="InterPro" id="IPR005218">
    <property type="entry name" value="Diacylglycerol/lipid_kinase"/>
</dbReference>
<dbReference type="InterPro" id="IPR016064">
    <property type="entry name" value="NAD/diacylglycerol_kinase_sf"/>
</dbReference>
<dbReference type="Gene3D" id="3.40.50.10330">
    <property type="entry name" value="Probable inorganic polyphosphate/atp-NAD kinase, domain 1"/>
    <property type="match status" value="1"/>
</dbReference>
<evidence type="ECO:0000256" key="5">
    <source>
        <dbReference type="ARBA" id="ARBA00022741"/>
    </source>
</evidence>
<keyword evidence="2" id="KW-0444">Lipid biosynthesis</keyword>
<proteinExistence type="predicted"/>
<organism evidence="13 14">
    <name type="scientific">Sphingomonas oligophenolica</name>
    <dbReference type="NCBI Taxonomy" id="301154"/>
    <lineage>
        <taxon>Bacteria</taxon>
        <taxon>Pseudomonadati</taxon>
        <taxon>Pseudomonadota</taxon>
        <taxon>Alphaproteobacteria</taxon>
        <taxon>Sphingomonadales</taxon>
        <taxon>Sphingomonadaceae</taxon>
        <taxon>Sphingomonas</taxon>
    </lineage>
</organism>
<dbReference type="Gene3D" id="2.60.200.40">
    <property type="match status" value="1"/>
</dbReference>
<keyword evidence="3 13" id="KW-0808">Transferase</keyword>
<keyword evidence="6 13" id="KW-0418">Kinase</keyword>
<dbReference type="Proteomes" id="UP001419910">
    <property type="component" value="Unassembled WGS sequence"/>
</dbReference>
<dbReference type="PANTHER" id="PTHR12358:SF106">
    <property type="entry name" value="LIPID KINASE YEGS"/>
    <property type="match status" value="1"/>
</dbReference>
<dbReference type="InterPro" id="IPR045540">
    <property type="entry name" value="YegS/DAGK_C"/>
</dbReference>
<dbReference type="PANTHER" id="PTHR12358">
    <property type="entry name" value="SPHINGOSINE KINASE"/>
    <property type="match status" value="1"/>
</dbReference>
<dbReference type="EMBL" id="JBDIME010000011">
    <property type="protein sequence ID" value="MEN2790724.1"/>
    <property type="molecule type" value="Genomic_DNA"/>
</dbReference>
<dbReference type="InterPro" id="IPR050187">
    <property type="entry name" value="Lipid_Phosphate_FormReg"/>
</dbReference>
<comment type="caution">
    <text evidence="13">The sequence shown here is derived from an EMBL/GenBank/DDBJ whole genome shotgun (WGS) entry which is preliminary data.</text>
</comment>
<evidence type="ECO:0000256" key="7">
    <source>
        <dbReference type="ARBA" id="ARBA00022840"/>
    </source>
</evidence>
<dbReference type="GO" id="GO:0016301">
    <property type="term" value="F:kinase activity"/>
    <property type="evidence" value="ECO:0007669"/>
    <property type="project" value="UniProtKB-KW"/>
</dbReference>
<dbReference type="NCBIfam" id="TIGR00147">
    <property type="entry name" value="YegS/Rv2252/BmrU family lipid kinase"/>
    <property type="match status" value="1"/>
</dbReference>
<evidence type="ECO:0000256" key="10">
    <source>
        <dbReference type="ARBA" id="ARBA00023209"/>
    </source>
</evidence>
<dbReference type="InterPro" id="IPR001206">
    <property type="entry name" value="Diacylglycerol_kinase_cat_dom"/>
</dbReference>
<dbReference type="Pfam" id="PF19279">
    <property type="entry name" value="YegS_C"/>
    <property type="match status" value="1"/>
</dbReference>
<evidence type="ECO:0000256" key="8">
    <source>
        <dbReference type="ARBA" id="ARBA00022842"/>
    </source>
</evidence>
<keyword evidence="5" id="KW-0547">Nucleotide-binding</keyword>
<evidence type="ECO:0000256" key="4">
    <source>
        <dbReference type="ARBA" id="ARBA00022723"/>
    </source>
</evidence>
<dbReference type="SMART" id="SM00046">
    <property type="entry name" value="DAGKc"/>
    <property type="match status" value="1"/>
</dbReference>
<dbReference type="RefSeq" id="WP_343890050.1">
    <property type="nucleotide sequence ID" value="NZ_BAAAEH010000028.1"/>
</dbReference>
<comment type="cofactor">
    <cofactor evidence="1">
        <name>Mg(2+)</name>
        <dbReference type="ChEBI" id="CHEBI:18420"/>
    </cofactor>
</comment>
<dbReference type="Pfam" id="PF00781">
    <property type="entry name" value="DAGK_cat"/>
    <property type="match status" value="1"/>
</dbReference>
<reference evidence="13 14" key="1">
    <citation type="submission" date="2024-05" db="EMBL/GenBank/DDBJ databases">
        <authorList>
            <person name="Liu Q."/>
            <person name="Xin Y.-H."/>
        </authorList>
    </citation>
    <scope>NUCLEOTIDE SEQUENCE [LARGE SCALE GENOMIC DNA]</scope>
    <source>
        <strain evidence="13 14">CGMCC 1.10181</strain>
    </source>
</reference>
<protein>
    <submittedName>
        <fullName evidence="13">Lipid kinase YegS</fullName>
        <ecNumber evidence="13">2.7.1.-</ecNumber>
    </submittedName>
</protein>
<gene>
    <name evidence="13" type="primary">yegS</name>
    <name evidence="13" type="ORF">ABC974_13880</name>
</gene>
<feature type="domain" description="DAGKc" evidence="12">
    <location>
        <begin position="1"/>
        <end position="135"/>
    </location>
</feature>
<dbReference type="EC" id="2.7.1.-" evidence="13"/>
<evidence type="ECO:0000313" key="14">
    <source>
        <dbReference type="Proteomes" id="UP001419910"/>
    </source>
</evidence>
<dbReference type="InterPro" id="IPR017438">
    <property type="entry name" value="ATP-NAD_kinase_N"/>
</dbReference>
<evidence type="ECO:0000256" key="9">
    <source>
        <dbReference type="ARBA" id="ARBA00023098"/>
    </source>
</evidence>
<keyword evidence="14" id="KW-1185">Reference proteome</keyword>
<keyword evidence="9" id="KW-0443">Lipid metabolism</keyword>
<dbReference type="PROSITE" id="PS50146">
    <property type="entry name" value="DAGK"/>
    <property type="match status" value="1"/>
</dbReference>
<evidence type="ECO:0000259" key="12">
    <source>
        <dbReference type="PROSITE" id="PS50146"/>
    </source>
</evidence>
<keyword evidence="4" id="KW-0479">Metal-binding</keyword>
<keyword evidence="7" id="KW-0067">ATP-binding</keyword>
<evidence type="ECO:0000256" key="3">
    <source>
        <dbReference type="ARBA" id="ARBA00022679"/>
    </source>
</evidence>
<evidence type="ECO:0000256" key="2">
    <source>
        <dbReference type="ARBA" id="ARBA00022516"/>
    </source>
</evidence>
<evidence type="ECO:0000256" key="1">
    <source>
        <dbReference type="ARBA" id="ARBA00001946"/>
    </source>
</evidence>
<name>A0ABU9Y4J6_9SPHN</name>
<sequence>MASVFLILHGKAAQDPRVREAVQLVRDDGHEVEVRVTWESGDAARFAIEAVMSARQGRVDRIVAGGGDGTVNEVFAAAFRAGSFEHCSFGILPLGTANDFARSTGIPIDDMTAALRLALAAPVRWIDMGVLDDSPFVNLVTGGFGSRVTAETDPALKRALGGFAYVLTGLSRARQLTACRGRFTARDFSWEGSFLALAIGNGRQAGGGIPLCTEALLNDGELDLMIVPELNRDARLDALGRFLQTGAGGVDDLKIAVRSPWIAFEADEDIFINLDGESRSVRRFHVACHKAAMPVHLGDTPLLGKEAPTDDG</sequence>